<gene>
    <name evidence="2" type="ORF">NDU88_000704</name>
</gene>
<sequence>MPGHAWPFDQSRHRDRLPLSSLTFSYHGLGLLRRTPLPHEDGQLASAKQAPRSSPDQASGPRVRTQNTDVFYTVGRRLPLLLLVVCLWSARLRSVPHTASCSWGRKKNKGYRRRCGPGQLDKGTDTLVCSHVRLLSAAPALLLYLGLEARPRALQGQQSIGEPGWLSTKTTGSDIGY</sequence>
<dbReference type="Proteomes" id="UP001066276">
    <property type="component" value="Chromosome 4_2"/>
</dbReference>
<organism evidence="2 3">
    <name type="scientific">Pleurodeles waltl</name>
    <name type="common">Iberian ribbed newt</name>
    <dbReference type="NCBI Taxonomy" id="8319"/>
    <lineage>
        <taxon>Eukaryota</taxon>
        <taxon>Metazoa</taxon>
        <taxon>Chordata</taxon>
        <taxon>Craniata</taxon>
        <taxon>Vertebrata</taxon>
        <taxon>Euteleostomi</taxon>
        <taxon>Amphibia</taxon>
        <taxon>Batrachia</taxon>
        <taxon>Caudata</taxon>
        <taxon>Salamandroidea</taxon>
        <taxon>Salamandridae</taxon>
        <taxon>Pleurodelinae</taxon>
        <taxon>Pleurodeles</taxon>
    </lineage>
</organism>
<evidence type="ECO:0000313" key="2">
    <source>
        <dbReference type="EMBL" id="KAJ1160202.1"/>
    </source>
</evidence>
<reference evidence="2" key="1">
    <citation type="journal article" date="2022" name="bioRxiv">
        <title>Sequencing and chromosome-scale assembly of the giantPleurodeles waltlgenome.</title>
        <authorList>
            <person name="Brown T."/>
            <person name="Elewa A."/>
            <person name="Iarovenko S."/>
            <person name="Subramanian E."/>
            <person name="Araus A.J."/>
            <person name="Petzold A."/>
            <person name="Susuki M."/>
            <person name="Suzuki K.-i.T."/>
            <person name="Hayashi T."/>
            <person name="Toyoda A."/>
            <person name="Oliveira C."/>
            <person name="Osipova E."/>
            <person name="Leigh N.D."/>
            <person name="Simon A."/>
            <person name="Yun M.H."/>
        </authorList>
    </citation>
    <scope>NUCLEOTIDE SEQUENCE</scope>
    <source>
        <strain evidence="2">20211129_DDA</strain>
        <tissue evidence="2">Liver</tissue>
    </source>
</reference>
<dbReference type="EMBL" id="JANPWB010000008">
    <property type="protein sequence ID" value="KAJ1160202.1"/>
    <property type="molecule type" value="Genomic_DNA"/>
</dbReference>
<comment type="caution">
    <text evidence="2">The sequence shown here is derived from an EMBL/GenBank/DDBJ whole genome shotgun (WGS) entry which is preliminary data.</text>
</comment>
<keyword evidence="3" id="KW-1185">Reference proteome</keyword>
<evidence type="ECO:0000313" key="3">
    <source>
        <dbReference type="Proteomes" id="UP001066276"/>
    </source>
</evidence>
<name>A0AAV7S7R6_PLEWA</name>
<accession>A0AAV7S7R6</accession>
<evidence type="ECO:0000256" key="1">
    <source>
        <dbReference type="SAM" id="MobiDB-lite"/>
    </source>
</evidence>
<feature type="region of interest" description="Disordered" evidence="1">
    <location>
        <begin position="42"/>
        <end position="64"/>
    </location>
</feature>
<dbReference type="AlphaFoldDB" id="A0AAV7S7R6"/>
<protein>
    <submittedName>
        <fullName evidence="2">Uncharacterized protein</fullName>
    </submittedName>
</protein>
<proteinExistence type="predicted"/>